<accession>A0A1B9IZC6</accession>
<evidence type="ECO:0000313" key="2">
    <source>
        <dbReference type="EMBL" id="OCF60764.1"/>
    </source>
</evidence>
<proteinExistence type="predicted"/>
<dbReference type="EMBL" id="KI669459">
    <property type="protein sequence ID" value="OCF60764.1"/>
    <property type="molecule type" value="Genomic_DNA"/>
</dbReference>
<reference evidence="2 3" key="1">
    <citation type="submission" date="2013-07" db="EMBL/GenBank/DDBJ databases">
        <title>The Genome Sequence of Kwoniella mangroviensis CBS10435.</title>
        <authorList>
            <consortium name="The Broad Institute Genome Sequencing Platform"/>
            <person name="Cuomo C."/>
            <person name="Litvintseva A."/>
            <person name="Chen Y."/>
            <person name="Heitman J."/>
            <person name="Sun S."/>
            <person name="Springer D."/>
            <person name="Dromer F."/>
            <person name="Young S.K."/>
            <person name="Zeng Q."/>
            <person name="Gargeya S."/>
            <person name="Fitzgerald M."/>
            <person name="Abouelleil A."/>
            <person name="Alvarado L."/>
            <person name="Berlin A.M."/>
            <person name="Chapman S.B."/>
            <person name="Dewar J."/>
            <person name="Goldberg J."/>
            <person name="Griggs A."/>
            <person name="Gujja S."/>
            <person name="Hansen M."/>
            <person name="Howarth C."/>
            <person name="Imamovic A."/>
            <person name="Larimer J."/>
            <person name="McCowan C."/>
            <person name="Murphy C."/>
            <person name="Pearson M."/>
            <person name="Priest M."/>
            <person name="Roberts A."/>
            <person name="Saif S."/>
            <person name="Shea T."/>
            <person name="Sykes S."/>
            <person name="Wortman J."/>
            <person name="Nusbaum C."/>
            <person name="Birren B."/>
        </authorList>
    </citation>
    <scope>NUCLEOTIDE SEQUENCE [LARGE SCALE GENOMIC DNA]</scope>
    <source>
        <strain evidence="2 3">CBS 10435</strain>
    </source>
</reference>
<protein>
    <submittedName>
        <fullName evidence="2">Uncharacterized protein</fullName>
    </submittedName>
</protein>
<sequence>MFKKVSQLLKVLVHLLAPPPDHLILPFDTHLKTNDAQTNTKTSTLPDEDDMTVWQLGFVNLSRAIDEHREIDTSFLKLDLNLKVRDYRAAQASGNGGSTAIIEAFPNHEAEEEVSTASEVQKQIEGRDHDKPGSRGEEQVRSTAVKDRGDDEVVIEVQIGRGEVSEIVLDLSAMEARRVKVRVKRSE</sequence>
<reference evidence="3" key="2">
    <citation type="submission" date="2013-12" db="EMBL/GenBank/DDBJ databases">
        <title>Evolution of pathogenesis and genome organization in the Tremellales.</title>
        <authorList>
            <person name="Cuomo C."/>
            <person name="Litvintseva A."/>
            <person name="Heitman J."/>
            <person name="Chen Y."/>
            <person name="Sun S."/>
            <person name="Springer D."/>
            <person name="Dromer F."/>
            <person name="Young S."/>
            <person name="Zeng Q."/>
            <person name="Chapman S."/>
            <person name="Gujja S."/>
            <person name="Saif S."/>
            <person name="Birren B."/>
        </authorList>
    </citation>
    <scope>NUCLEOTIDE SEQUENCE [LARGE SCALE GENOMIC DNA]</scope>
    <source>
        <strain evidence="3">CBS 10435</strain>
    </source>
</reference>
<name>A0A1B9IZC6_9TREE</name>
<dbReference type="AlphaFoldDB" id="A0A1B9IZC6"/>
<evidence type="ECO:0000256" key="1">
    <source>
        <dbReference type="SAM" id="MobiDB-lite"/>
    </source>
</evidence>
<gene>
    <name evidence="2" type="ORF">L486_00404</name>
</gene>
<keyword evidence="3" id="KW-1185">Reference proteome</keyword>
<feature type="region of interest" description="Disordered" evidence="1">
    <location>
        <begin position="121"/>
        <end position="147"/>
    </location>
</feature>
<organism evidence="2 3">
    <name type="scientific">Kwoniella mangroviensis CBS 10435</name>
    <dbReference type="NCBI Taxonomy" id="1331196"/>
    <lineage>
        <taxon>Eukaryota</taxon>
        <taxon>Fungi</taxon>
        <taxon>Dikarya</taxon>
        <taxon>Basidiomycota</taxon>
        <taxon>Agaricomycotina</taxon>
        <taxon>Tremellomycetes</taxon>
        <taxon>Tremellales</taxon>
        <taxon>Cryptococcaceae</taxon>
        <taxon>Kwoniella</taxon>
    </lineage>
</organism>
<evidence type="ECO:0000313" key="3">
    <source>
        <dbReference type="Proteomes" id="UP000092583"/>
    </source>
</evidence>
<feature type="compositionally biased region" description="Basic and acidic residues" evidence="1">
    <location>
        <begin position="122"/>
        <end position="147"/>
    </location>
</feature>
<dbReference type="Proteomes" id="UP000092583">
    <property type="component" value="Unassembled WGS sequence"/>
</dbReference>